<keyword evidence="1" id="KW-1133">Transmembrane helix</keyword>
<name>A0A8J3STE5_9ACTN</name>
<dbReference type="CDD" id="cd01948">
    <property type="entry name" value="EAL"/>
    <property type="match status" value="1"/>
</dbReference>
<dbReference type="SMART" id="SM00267">
    <property type="entry name" value="GGDEF"/>
    <property type="match status" value="1"/>
</dbReference>
<proteinExistence type="predicted"/>
<dbReference type="SUPFAM" id="SSF141868">
    <property type="entry name" value="EAL domain-like"/>
    <property type="match status" value="1"/>
</dbReference>
<keyword evidence="5" id="KW-1185">Reference proteome</keyword>
<feature type="transmembrane region" description="Helical" evidence="1">
    <location>
        <begin position="303"/>
        <end position="320"/>
    </location>
</feature>
<dbReference type="InterPro" id="IPR035919">
    <property type="entry name" value="EAL_sf"/>
</dbReference>
<feature type="transmembrane region" description="Helical" evidence="1">
    <location>
        <begin position="138"/>
        <end position="159"/>
    </location>
</feature>
<feature type="transmembrane region" description="Helical" evidence="1">
    <location>
        <begin position="270"/>
        <end position="291"/>
    </location>
</feature>
<dbReference type="PROSITE" id="PS50883">
    <property type="entry name" value="EAL"/>
    <property type="match status" value="1"/>
</dbReference>
<reference evidence="4" key="1">
    <citation type="submission" date="2021-01" db="EMBL/GenBank/DDBJ databases">
        <title>Whole genome shotgun sequence of Planobispora takensis NBRC 109077.</title>
        <authorList>
            <person name="Komaki H."/>
            <person name="Tamura T."/>
        </authorList>
    </citation>
    <scope>NUCLEOTIDE SEQUENCE</scope>
    <source>
        <strain evidence="4">NBRC 109077</strain>
    </source>
</reference>
<dbReference type="AlphaFoldDB" id="A0A8J3STE5"/>
<feature type="transmembrane region" description="Helical" evidence="1">
    <location>
        <begin position="171"/>
        <end position="193"/>
    </location>
</feature>
<dbReference type="FunFam" id="3.30.70.270:FF:000001">
    <property type="entry name" value="Diguanylate cyclase domain protein"/>
    <property type="match status" value="1"/>
</dbReference>
<protein>
    <recommendedName>
        <fullName evidence="6">Diguanylate cyclase/phosphodiesterase</fullName>
    </recommendedName>
</protein>
<dbReference type="InterPro" id="IPR000160">
    <property type="entry name" value="GGDEF_dom"/>
</dbReference>
<accession>A0A8J3STE5</accession>
<evidence type="ECO:0000313" key="4">
    <source>
        <dbReference type="EMBL" id="GIH98517.1"/>
    </source>
</evidence>
<dbReference type="CDD" id="cd01949">
    <property type="entry name" value="GGDEF"/>
    <property type="match status" value="1"/>
</dbReference>
<organism evidence="4 5">
    <name type="scientific">Planobispora takensis</name>
    <dbReference type="NCBI Taxonomy" id="1367882"/>
    <lineage>
        <taxon>Bacteria</taxon>
        <taxon>Bacillati</taxon>
        <taxon>Actinomycetota</taxon>
        <taxon>Actinomycetes</taxon>
        <taxon>Streptosporangiales</taxon>
        <taxon>Streptosporangiaceae</taxon>
        <taxon>Planobispora</taxon>
    </lineage>
</organism>
<evidence type="ECO:0000313" key="5">
    <source>
        <dbReference type="Proteomes" id="UP000634476"/>
    </source>
</evidence>
<dbReference type="InterPro" id="IPR029787">
    <property type="entry name" value="Nucleotide_cyclase"/>
</dbReference>
<dbReference type="SUPFAM" id="SSF55073">
    <property type="entry name" value="Nucleotide cyclase"/>
    <property type="match status" value="1"/>
</dbReference>
<feature type="transmembrane region" description="Helical" evidence="1">
    <location>
        <begin position="76"/>
        <end position="101"/>
    </location>
</feature>
<feature type="transmembrane region" description="Helical" evidence="1">
    <location>
        <begin position="20"/>
        <end position="39"/>
    </location>
</feature>
<evidence type="ECO:0008006" key="6">
    <source>
        <dbReference type="Google" id="ProtNLM"/>
    </source>
</evidence>
<sequence>MSTAFFGVLSRLVRGPRSWAAFLLLGAALTAATPYLASVSSGLEVLSWVVLQGASAAAVFVSIRRYGLTALWPWRLLCTAAVAAWVSTTVAWGVGSVWLQLSGAMGLYRAGTVVTYLLSLVALTLLSMRTEGSRGAGLLDAGIITVGVAMPFWTFLLGPMVGGSGRTGMDLAFAVAIPVIDLFTFGLLMRLALDNGRARWLLLLSVSYVSLFTGDSAYMIDQIAGRSSGVVSAIGWLGFSVLVGGAVLHPSIAAAPSRLRSPAVSGRGRVVMFLALALLSPLISGFGQMLLESRGMEHSSNEMVIMVLTVVLAVLLVLRLNTVARLAEDHAAELGIALRQREVLQRSLSYRALHDPLTGLANRTLLGQAMQHAIADTAPGAEPPALLLLDLDGFKDVNDSFGHPVGDELLTHVTRRLTGLLASGQTLARLGGDEFALVLPGTGRQDALAVAERILTALQAPYRLSSREVYLTTSIGVLAGLPTATPSEALRDADLALYAAKNAGKNQITAFDPALRHAHLERTRLLTGLRRALAHGEFTLNYQPVVDLVSGDIRAVEALLRWNPTGSRPVPPDVFIPVAEESGLIVPIGTWVLEQACADARRWYERHGVSVTVNVSGRQLREPDFAETVLDILARHGLPEQALVLEITESMLLATTPAETARIIAALATLREHGVRVALDDFGTGYSSLSYLRTLPVDILKIDKSFAAPAGHADHHQMRAFTKAILELSSSLRLDTIVEGVESQEQAALLQRMGCPLVQGYLFSPPAPARQIDGLLTITPWQDAA</sequence>
<dbReference type="Pfam" id="PF00990">
    <property type="entry name" value="GGDEF"/>
    <property type="match status" value="1"/>
</dbReference>
<dbReference type="Gene3D" id="3.20.20.450">
    <property type="entry name" value="EAL domain"/>
    <property type="match status" value="1"/>
</dbReference>
<feature type="transmembrane region" description="Helical" evidence="1">
    <location>
        <begin position="45"/>
        <end position="64"/>
    </location>
</feature>
<gene>
    <name evidence="4" type="ORF">Pta02_05260</name>
</gene>
<dbReference type="PANTHER" id="PTHR44757:SF2">
    <property type="entry name" value="BIOFILM ARCHITECTURE MAINTENANCE PROTEIN MBAA"/>
    <property type="match status" value="1"/>
</dbReference>
<dbReference type="InterPro" id="IPR052155">
    <property type="entry name" value="Biofilm_reg_signaling"/>
</dbReference>
<feature type="transmembrane region" description="Helical" evidence="1">
    <location>
        <begin position="107"/>
        <end position="126"/>
    </location>
</feature>
<evidence type="ECO:0000259" key="2">
    <source>
        <dbReference type="PROSITE" id="PS50883"/>
    </source>
</evidence>
<dbReference type="Proteomes" id="UP000634476">
    <property type="component" value="Unassembled WGS sequence"/>
</dbReference>
<dbReference type="NCBIfam" id="TIGR00254">
    <property type="entry name" value="GGDEF"/>
    <property type="match status" value="1"/>
</dbReference>
<evidence type="ECO:0000256" key="1">
    <source>
        <dbReference type="SAM" id="Phobius"/>
    </source>
</evidence>
<dbReference type="RefSeq" id="WP_203873016.1">
    <property type="nucleotide sequence ID" value="NZ_BOOK01000003.1"/>
</dbReference>
<dbReference type="EMBL" id="BOOK01000003">
    <property type="protein sequence ID" value="GIH98517.1"/>
    <property type="molecule type" value="Genomic_DNA"/>
</dbReference>
<dbReference type="PANTHER" id="PTHR44757">
    <property type="entry name" value="DIGUANYLATE CYCLASE DGCP"/>
    <property type="match status" value="1"/>
</dbReference>
<comment type="caution">
    <text evidence="4">The sequence shown here is derived from an EMBL/GenBank/DDBJ whole genome shotgun (WGS) entry which is preliminary data.</text>
</comment>
<keyword evidence="1" id="KW-0812">Transmembrane</keyword>
<feature type="domain" description="GGDEF" evidence="3">
    <location>
        <begin position="382"/>
        <end position="513"/>
    </location>
</feature>
<feature type="transmembrane region" description="Helical" evidence="1">
    <location>
        <begin position="200"/>
        <end position="218"/>
    </location>
</feature>
<feature type="domain" description="EAL" evidence="2">
    <location>
        <begin position="522"/>
        <end position="780"/>
    </location>
</feature>
<dbReference type="InterPro" id="IPR001633">
    <property type="entry name" value="EAL_dom"/>
</dbReference>
<feature type="transmembrane region" description="Helical" evidence="1">
    <location>
        <begin position="230"/>
        <end position="249"/>
    </location>
</feature>
<dbReference type="SMART" id="SM00052">
    <property type="entry name" value="EAL"/>
    <property type="match status" value="1"/>
</dbReference>
<evidence type="ECO:0000259" key="3">
    <source>
        <dbReference type="PROSITE" id="PS50887"/>
    </source>
</evidence>
<keyword evidence="1" id="KW-0472">Membrane</keyword>
<dbReference type="Pfam" id="PF00563">
    <property type="entry name" value="EAL"/>
    <property type="match status" value="1"/>
</dbReference>
<dbReference type="PROSITE" id="PS50887">
    <property type="entry name" value="GGDEF"/>
    <property type="match status" value="1"/>
</dbReference>
<dbReference type="InterPro" id="IPR043128">
    <property type="entry name" value="Rev_trsase/Diguanyl_cyclase"/>
</dbReference>
<dbReference type="Gene3D" id="3.30.70.270">
    <property type="match status" value="1"/>
</dbReference>